<dbReference type="OrthoDB" id="2266at2"/>
<gene>
    <name evidence="9" type="ORF">JonanDRAFT_1509</name>
</gene>
<keyword evidence="6 7" id="KW-0472">Membrane</keyword>
<feature type="transmembrane region" description="Helical" evidence="7">
    <location>
        <begin position="270"/>
        <end position="291"/>
    </location>
</feature>
<evidence type="ECO:0000256" key="7">
    <source>
        <dbReference type="SAM" id="Phobius"/>
    </source>
</evidence>
<keyword evidence="10" id="KW-1185">Reference proteome</keyword>
<keyword evidence="2" id="KW-1003">Cell membrane</keyword>
<sequence length="426" mass="46005">MTSILFFFLFIMLALNLPVFMALIVSTATVLTCFTSITPGIILQRMFAGIDKFSLMAVPFFIFAANVMNQGGLAPRILDFTNALVGHKRGGLAYTVVLTCMFLGAVSGSSPATVVAICSLMLPVMEQSGYSRGFSVGLIMAASSVAVIIPPSIGMIVYGTVTGTSIGELFLAGFFPGIIYGTAFMLYSAYYTRKHNVPLRPQATSEHRWNSFKSSGWALIIPILIIGSIYGGFCTPTESAGIVSVYAIFVSCFIYRELSFKELVNVAYESAIGTAQVMIILAGASVFSWLLTRLQIPATLAKVLNSVAQSQIMVLLVINIILLISGMFLDPASIQTIMSPLFLPSAVQFGVHPVHLGIIMVVNGAIGMFTPPFGLNLFVAAGVTKISLSELMKDVWIWILISFIALFLITYIPQISMVLPDLLFKK</sequence>
<dbReference type="GO" id="GO:0022857">
    <property type="term" value="F:transmembrane transporter activity"/>
    <property type="evidence" value="ECO:0007669"/>
    <property type="project" value="TreeGrafter"/>
</dbReference>
<dbReference type="PIRSF" id="PIRSF006066">
    <property type="entry name" value="HI0050"/>
    <property type="match status" value="1"/>
</dbReference>
<evidence type="ECO:0000256" key="4">
    <source>
        <dbReference type="ARBA" id="ARBA00022692"/>
    </source>
</evidence>
<keyword evidence="4 7" id="KW-0812">Transmembrane</keyword>
<feature type="transmembrane region" description="Helical" evidence="7">
    <location>
        <begin position="92"/>
        <end position="122"/>
    </location>
</feature>
<organism evidence="9 10">
    <name type="scientific">Jonquetella anthropi DSM 22815</name>
    <dbReference type="NCBI Taxonomy" id="885272"/>
    <lineage>
        <taxon>Bacteria</taxon>
        <taxon>Thermotogati</taxon>
        <taxon>Synergistota</taxon>
        <taxon>Synergistia</taxon>
        <taxon>Synergistales</taxon>
        <taxon>Dethiosulfovibrionaceae</taxon>
        <taxon>Jonquetella</taxon>
    </lineage>
</organism>
<feature type="transmembrane region" description="Helical" evidence="7">
    <location>
        <begin position="239"/>
        <end position="258"/>
    </location>
</feature>
<dbReference type="Proteomes" id="UP000003806">
    <property type="component" value="Chromosome"/>
</dbReference>
<dbReference type="eggNOG" id="COG1593">
    <property type="taxonomic scope" value="Bacteria"/>
</dbReference>
<dbReference type="AlphaFoldDB" id="H0UJ44"/>
<comment type="subcellular location">
    <subcellularLocation>
        <location evidence="1">Cell inner membrane</location>
        <topology evidence="1">Multi-pass membrane protein</topology>
    </subcellularLocation>
</comment>
<reference evidence="9 10" key="1">
    <citation type="submission" date="2011-11" db="EMBL/GenBank/DDBJ databases">
        <title>The Noncontiguous Finished genome of Jonquetella anthropi DSM 22815.</title>
        <authorList>
            <consortium name="US DOE Joint Genome Institute (JGI-PGF)"/>
            <person name="Lucas S."/>
            <person name="Copeland A."/>
            <person name="Lapidus A."/>
            <person name="Glavina del Rio T."/>
            <person name="Dalin E."/>
            <person name="Tice H."/>
            <person name="Bruce D."/>
            <person name="Goodwin L."/>
            <person name="Pitluck S."/>
            <person name="Peters L."/>
            <person name="Mikhailova N."/>
            <person name="Held B."/>
            <person name="Kyrpides N."/>
            <person name="Mavromatis K."/>
            <person name="Ivanova N."/>
            <person name="Markowitz V."/>
            <person name="Cheng J.-F."/>
            <person name="Hugenholtz P."/>
            <person name="Woyke T."/>
            <person name="Wu D."/>
            <person name="Gronow S."/>
            <person name="Wellnitz S."/>
            <person name="Brambilla E."/>
            <person name="Klenk H.-P."/>
            <person name="Eisen J.A."/>
        </authorList>
    </citation>
    <scope>NUCLEOTIDE SEQUENCE [LARGE SCALE GENOMIC DNA]</scope>
    <source>
        <strain evidence="9 10">DSM 22815</strain>
    </source>
</reference>
<keyword evidence="3" id="KW-0997">Cell inner membrane</keyword>
<name>H0UJ44_9BACT</name>
<evidence type="ECO:0000313" key="9">
    <source>
        <dbReference type="EMBL" id="EHM13871.1"/>
    </source>
</evidence>
<evidence type="ECO:0000256" key="6">
    <source>
        <dbReference type="ARBA" id="ARBA00023136"/>
    </source>
</evidence>
<dbReference type="EMBL" id="CM001376">
    <property type="protein sequence ID" value="EHM13871.1"/>
    <property type="molecule type" value="Genomic_DNA"/>
</dbReference>
<evidence type="ECO:0000313" key="10">
    <source>
        <dbReference type="Proteomes" id="UP000003806"/>
    </source>
</evidence>
<protein>
    <submittedName>
        <fullName evidence="9">TRAP transporter, DctM subunit</fullName>
    </submittedName>
</protein>
<feature type="transmembrane region" description="Helical" evidence="7">
    <location>
        <begin position="134"/>
        <end position="158"/>
    </location>
</feature>
<dbReference type="RefSeq" id="WP_008523424.1">
    <property type="nucleotide sequence ID" value="NZ_CM001376.1"/>
</dbReference>
<dbReference type="PANTHER" id="PTHR33362">
    <property type="entry name" value="SIALIC ACID TRAP TRANSPORTER PERMEASE PROTEIN SIAT-RELATED"/>
    <property type="match status" value="1"/>
</dbReference>
<feature type="transmembrane region" description="Helical" evidence="7">
    <location>
        <begin position="311"/>
        <end position="329"/>
    </location>
</feature>
<feature type="transmembrane region" description="Helical" evidence="7">
    <location>
        <begin position="212"/>
        <end position="233"/>
    </location>
</feature>
<evidence type="ECO:0000256" key="5">
    <source>
        <dbReference type="ARBA" id="ARBA00022989"/>
    </source>
</evidence>
<feature type="transmembrane region" description="Helical" evidence="7">
    <location>
        <begin position="395"/>
        <end position="416"/>
    </location>
</feature>
<evidence type="ECO:0000256" key="3">
    <source>
        <dbReference type="ARBA" id="ARBA00022519"/>
    </source>
</evidence>
<evidence type="ECO:0000256" key="1">
    <source>
        <dbReference type="ARBA" id="ARBA00004429"/>
    </source>
</evidence>
<dbReference type="PANTHER" id="PTHR33362:SF5">
    <property type="entry name" value="C4-DICARBOXYLATE TRAP TRANSPORTER LARGE PERMEASE PROTEIN DCTM"/>
    <property type="match status" value="1"/>
</dbReference>
<feature type="domain" description="TRAP C4-dicarboxylate transport system permease DctM subunit" evidence="8">
    <location>
        <begin position="7"/>
        <end position="415"/>
    </location>
</feature>
<dbReference type="Pfam" id="PF06808">
    <property type="entry name" value="DctM"/>
    <property type="match status" value="1"/>
</dbReference>
<dbReference type="GO" id="GO:0005886">
    <property type="term" value="C:plasma membrane"/>
    <property type="evidence" value="ECO:0007669"/>
    <property type="project" value="UniProtKB-SubCell"/>
</dbReference>
<evidence type="ECO:0000256" key="2">
    <source>
        <dbReference type="ARBA" id="ARBA00022475"/>
    </source>
</evidence>
<feature type="transmembrane region" description="Helical" evidence="7">
    <location>
        <begin position="53"/>
        <end position="72"/>
    </location>
</feature>
<dbReference type="InterPro" id="IPR010656">
    <property type="entry name" value="DctM"/>
</dbReference>
<proteinExistence type="predicted"/>
<feature type="transmembrane region" description="Helical" evidence="7">
    <location>
        <begin position="6"/>
        <end position="32"/>
    </location>
</feature>
<dbReference type="InterPro" id="IPR004681">
    <property type="entry name" value="TRAP_DctM"/>
</dbReference>
<evidence type="ECO:0000259" key="8">
    <source>
        <dbReference type="Pfam" id="PF06808"/>
    </source>
</evidence>
<dbReference type="NCBIfam" id="TIGR00786">
    <property type="entry name" value="dctM"/>
    <property type="match status" value="1"/>
</dbReference>
<feature type="transmembrane region" description="Helical" evidence="7">
    <location>
        <begin position="170"/>
        <end position="191"/>
    </location>
</feature>
<dbReference type="STRING" id="885272.JonanDRAFT_1509"/>
<accession>H0UJ44</accession>
<keyword evidence="5 7" id="KW-1133">Transmembrane helix</keyword>
<dbReference type="HOGENOM" id="CLU_019824_4_1_0"/>